<evidence type="ECO:0000313" key="3">
    <source>
        <dbReference type="Proteomes" id="UP001500984"/>
    </source>
</evidence>
<dbReference type="Pfam" id="PF09819">
    <property type="entry name" value="ABC_cobalt"/>
    <property type="match status" value="1"/>
</dbReference>
<proteinExistence type="predicted"/>
<comment type="caution">
    <text evidence="2">The sequence shown here is derived from an EMBL/GenBank/DDBJ whole genome shotgun (WGS) entry which is preliminary data.</text>
</comment>
<reference evidence="2 3" key="1">
    <citation type="journal article" date="2019" name="Int. J. Syst. Evol. Microbiol.">
        <title>The Global Catalogue of Microorganisms (GCM) 10K type strain sequencing project: providing services to taxonomists for standard genome sequencing and annotation.</title>
        <authorList>
            <consortium name="The Broad Institute Genomics Platform"/>
            <consortium name="The Broad Institute Genome Sequencing Center for Infectious Disease"/>
            <person name="Wu L."/>
            <person name="Ma J."/>
        </authorList>
    </citation>
    <scope>NUCLEOTIDE SEQUENCE [LARGE SCALE GENOMIC DNA]</scope>
    <source>
        <strain evidence="2 3">JCM 15900</strain>
    </source>
</reference>
<feature type="transmembrane region" description="Helical" evidence="1">
    <location>
        <begin position="99"/>
        <end position="117"/>
    </location>
</feature>
<name>A0ABN2WVK5_9MICO</name>
<keyword evidence="1" id="KW-0812">Transmembrane</keyword>
<protein>
    <submittedName>
        <fullName evidence="2">ECF transporter S component</fullName>
    </submittedName>
</protein>
<organism evidence="2 3">
    <name type="scientific">Brevibacterium salitolerans</name>
    <dbReference type="NCBI Taxonomy" id="1403566"/>
    <lineage>
        <taxon>Bacteria</taxon>
        <taxon>Bacillati</taxon>
        <taxon>Actinomycetota</taxon>
        <taxon>Actinomycetes</taxon>
        <taxon>Micrococcales</taxon>
        <taxon>Brevibacteriaceae</taxon>
        <taxon>Brevibacterium</taxon>
    </lineage>
</organism>
<accession>A0ABN2WVK5</accession>
<dbReference type="InterPro" id="IPR017195">
    <property type="entry name" value="ABC_thiamin-permease_prd"/>
</dbReference>
<evidence type="ECO:0000313" key="2">
    <source>
        <dbReference type="EMBL" id="GAA2099632.1"/>
    </source>
</evidence>
<dbReference type="PIRSF" id="PIRSF037394">
    <property type="entry name" value="ABC_thiamine-permease_YkoE_prd"/>
    <property type="match status" value="1"/>
</dbReference>
<keyword evidence="3" id="KW-1185">Reference proteome</keyword>
<feature type="transmembrane region" description="Helical" evidence="1">
    <location>
        <begin position="48"/>
        <end position="69"/>
    </location>
</feature>
<keyword evidence="1" id="KW-0472">Membrane</keyword>
<keyword evidence="1" id="KW-1133">Transmembrane helix</keyword>
<dbReference type="EMBL" id="BAAAPZ010000008">
    <property type="protein sequence ID" value="GAA2099632.1"/>
    <property type="molecule type" value="Genomic_DNA"/>
</dbReference>
<feature type="transmembrane region" description="Helical" evidence="1">
    <location>
        <begin position="129"/>
        <end position="150"/>
    </location>
</feature>
<feature type="transmembrane region" description="Helical" evidence="1">
    <location>
        <begin position="156"/>
        <end position="178"/>
    </location>
</feature>
<evidence type="ECO:0000256" key="1">
    <source>
        <dbReference type="SAM" id="Phobius"/>
    </source>
</evidence>
<sequence length="199" mass="20872">MQKTMQESASTRWRVVDIVVTAVLGFAVGLIFWAWAAAWSVFELWTNAFPPLMGLFGGVWVLAGPLAALIVRKPGAALFCELLAAVTEAVLGSHFGATVLISGAIQGLGAELAFALLRYRRFGLGTALLSGLLAGVGLTVGEIVMYYAAWSPVFQGVYAVLGIASSVLIAGLGSWLLMRALARTGALSSLASGRTARRI</sequence>
<feature type="transmembrane region" description="Helical" evidence="1">
    <location>
        <begin position="12"/>
        <end position="36"/>
    </location>
</feature>
<gene>
    <name evidence="2" type="ORF">GCM10009823_21580</name>
</gene>
<dbReference type="RefSeq" id="WP_291791346.1">
    <property type="nucleotide sequence ID" value="NZ_BAAAPZ010000008.1"/>
</dbReference>
<dbReference type="Proteomes" id="UP001500984">
    <property type="component" value="Unassembled WGS sequence"/>
</dbReference>